<evidence type="ECO:0000313" key="2">
    <source>
        <dbReference type="EMBL" id="RFC65005.1"/>
    </source>
</evidence>
<dbReference type="OrthoDB" id="8456925at2"/>
<dbReference type="EMBL" id="QURL01000002">
    <property type="protein sequence ID" value="RFC65005.1"/>
    <property type="molecule type" value="Genomic_DNA"/>
</dbReference>
<accession>A0A371X6Z3</accession>
<dbReference type="RefSeq" id="WP_116681903.1">
    <property type="nucleotide sequence ID" value="NZ_QURL01000002.1"/>
</dbReference>
<sequence length="83" mass="9042">MSDTDKGAPAPLSIIPAPTATPPAHARNMQADDTAGTDVTIKRSVLFDLIERVKVLTPCDRNPERFHTRKDELVADLFEIATA</sequence>
<dbReference type="Proteomes" id="UP000264310">
    <property type="component" value="Unassembled WGS sequence"/>
</dbReference>
<feature type="region of interest" description="Disordered" evidence="1">
    <location>
        <begin position="1"/>
        <end position="35"/>
    </location>
</feature>
<evidence type="ECO:0000256" key="1">
    <source>
        <dbReference type="SAM" id="MobiDB-lite"/>
    </source>
</evidence>
<evidence type="ECO:0000313" key="3">
    <source>
        <dbReference type="Proteomes" id="UP000264310"/>
    </source>
</evidence>
<protein>
    <submittedName>
        <fullName evidence="2">Uncharacterized protein</fullName>
    </submittedName>
</protein>
<dbReference type="AlphaFoldDB" id="A0A371X6Z3"/>
<organism evidence="2 3">
    <name type="scientific">Fulvimarina endophytica</name>
    <dbReference type="NCBI Taxonomy" id="2293836"/>
    <lineage>
        <taxon>Bacteria</taxon>
        <taxon>Pseudomonadati</taxon>
        <taxon>Pseudomonadota</taxon>
        <taxon>Alphaproteobacteria</taxon>
        <taxon>Hyphomicrobiales</taxon>
        <taxon>Aurantimonadaceae</taxon>
        <taxon>Fulvimarina</taxon>
    </lineage>
</organism>
<comment type="caution">
    <text evidence="2">The sequence shown here is derived from an EMBL/GenBank/DDBJ whole genome shotgun (WGS) entry which is preliminary data.</text>
</comment>
<feature type="compositionally biased region" description="Low complexity" evidence="1">
    <location>
        <begin position="8"/>
        <end position="26"/>
    </location>
</feature>
<keyword evidence="3" id="KW-1185">Reference proteome</keyword>
<name>A0A371X6Z3_9HYPH</name>
<proteinExistence type="predicted"/>
<gene>
    <name evidence="2" type="ORF">DYI37_03830</name>
</gene>
<reference evidence="2 3" key="1">
    <citation type="submission" date="2018-08" db="EMBL/GenBank/DDBJ databases">
        <title>Fulvimarina sp. 85, whole genome shotgun sequence.</title>
        <authorList>
            <person name="Tuo L."/>
        </authorList>
    </citation>
    <scope>NUCLEOTIDE SEQUENCE [LARGE SCALE GENOMIC DNA]</scope>
    <source>
        <strain evidence="2 3">85</strain>
    </source>
</reference>